<comment type="caution">
    <text evidence="5">The sequence shown here is derived from an EMBL/GenBank/DDBJ whole genome shotgun (WGS) entry which is preliminary data.</text>
</comment>
<dbReference type="InterPro" id="IPR037274">
    <property type="entry name" value="Znf_CHY_sf"/>
</dbReference>
<dbReference type="GO" id="GO:0005758">
    <property type="term" value="C:mitochondrial intermembrane space"/>
    <property type="evidence" value="ECO:0007669"/>
    <property type="project" value="TreeGrafter"/>
</dbReference>
<protein>
    <recommendedName>
        <fullName evidence="4">CHY-type domain-containing protein</fullName>
    </recommendedName>
</protein>
<organism evidence="5 6">
    <name type="scientific">Aphanomyces astaci</name>
    <name type="common">Crayfish plague agent</name>
    <dbReference type="NCBI Taxonomy" id="112090"/>
    <lineage>
        <taxon>Eukaryota</taxon>
        <taxon>Sar</taxon>
        <taxon>Stramenopiles</taxon>
        <taxon>Oomycota</taxon>
        <taxon>Saprolegniomycetes</taxon>
        <taxon>Saprolegniales</taxon>
        <taxon>Verrucalvaceae</taxon>
        <taxon>Aphanomyces</taxon>
    </lineage>
</organism>
<keyword evidence="1" id="KW-0479">Metal-binding</keyword>
<dbReference type="VEuPathDB" id="FungiDB:H257_01036"/>
<dbReference type="Proteomes" id="UP000469452">
    <property type="component" value="Unassembled WGS sequence"/>
</dbReference>
<keyword evidence="3" id="KW-0862">Zinc</keyword>
<dbReference type="GO" id="GO:0045041">
    <property type="term" value="P:protein import into mitochondrial intermembrane space"/>
    <property type="evidence" value="ECO:0007669"/>
    <property type="project" value="TreeGrafter"/>
</dbReference>
<dbReference type="InterPro" id="IPR008913">
    <property type="entry name" value="Znf_CHY"/>
</dbReference>
<keyword evidence="2" id="KW-0863">Zinc-finger</keyword>
<sequence>MCKHIINVQVRDPFHEVHAFDDSQGALSQVAFRAPCCKRWFDCTECHFEMADHPIAPSPEMAFACKQCKKCFRKIMSMIDISHFSEEDEYCPHCNNHFVVKAERPTALSLA</sequence>
<name>A0A6A4ZLV3_APHAT</name>
<dbReference type="AlphaFoldDB" id="A0A6A4ZLV3"/>
<dbReference type="GO" id="GO:0008270">
    <property type="term" value="F:zinc ion binding"/>
    <property type="evidence" value="ECO:0007669"/>
    <property type="project" value="UniProtKB-KW"/>
</dbReference>
<evidence type="ECO:0000313" key="6">
    <source>
        <dbReference type="Proteomes" id="UP000469452"/>
    </source>
</evidence>
<dbReference type="PANTHER" id="PTHR28082:SF2">
    <property type="entry name" value="CHY-TYPE DOMAIN-CONTAINING PROTEIN"/>
    <property type="match status" value="1"/>
</dbReference>
<evidence type="ECO:0000256" key="1">
    <source>
        <dbReference type="ARBA" id="ARBA00022723"/>
    </source>
</evidence>
<accession>A0A6A4ZLV3</accession>
<evidence type="ECO:0000259" key="4">
    <source>
        <dbReference type="Pfam" id="PF05495"/>
    </source>
</evidence>
<dbReference type="PANTHER" id="PTHR28082">
    <property type="entry name" value="ZINC FINGER PROTEIN"/>
    <property type="match status" value="1"/>
</dbReference>
<dbReference type="InterPro" id="IPR052604">
    <property type="entry name" value="Mito_Tim_assembly_helper"/>
</dbReference>
<feature type="domain" description="CHY-type" evidence="4">
    <location>
        <begin position="28"/>
        <end position="70"/>
    </location>
</feature>
<dbReference type="EMBL" id="VJMI01016827">
    <property type="protein sequence ID" value="KAF0716524.1"/>
    <property type="molecule type" value="Genomic_DNA"/>
</dbReference>
<reference evidence="5 6" key="1">
    <citation type="submission" date="2019-06" db="EMBL/GenBank/DDBJ databases">
        <title>Genomics analysis of Aphanomyces spp. identifies a new class of oomycete effector associated with host adaptation.</title>
        <authorList>
            <person name="Gaulin E."/>
        </authorList>
    </citation>
    <scope>NUCLEOTIDE SEQUENCE [LARGE SCALE GENOMIC DNA]</scope>
    <source>
        <strain evidence="5 6">E</strain>
    </source>
</reference>
<evidence type="ECO:0000256" key="2">
    <source>
        <dbReference type="ARBA" id="ARBA00022771"/>
    </source>
</evidence>
<dbReference type="SUPFAM" id="SSF161219">
    <property type="entry name" value="CHY zinc finger-like"/>
    <property type="match status" value="1"/>
</dbReference>
<gene>
    <name evidence="5" type="ORF">AaE_011078</name>
</gene>
<dbReference type="Pfam" id="PF05495">
    <property type="entry name" value="zf-CHY"/>
    <property type="match status" value="1"/>
</dbReference>
<evidence type="ECO:0000256" key="3">
    <source>
        <dbReference type="ARBA" id="ARBA00022833"/>
    </source>
</evidence>
<proteinExistence type="predicted"/>
<evidence type="ECO:0000313" key="5">
    <source>
        <dbReference type="EMBL" id="KAF0716524.1"/>
    </source>
</evidence>